<sequence>MKLFSVRRLFTLGAGAAIGYFAGSREGRRKAEEIARQAQDFWTDPKTQRQVHDVAEKATDAVKEKAPQFGDAAEKAAGFVDKSTGYSSDDAATVADPDTVSDPAESLEAEGGGNPEAPGKHTAGS</sequence>
<evidence type="ECO:0000313" key="2">
    <source>
        <dbReference type="EMBL" id="WFP17029.1"/>
    </source>
</evidence>
<dbReference type="Proteomes" id="UP001219037">
    <property type="component" value="Chromosome"/>
</dbReference>
<dbReference type="RefSeq" id="WP_278158262.1">
    <property type="nucleotide sequence ID" value="NZ_CP121252.1"/>
</dbReference>
<feature type="region of interest" description="Disordered" evidence="1">
    <location>
        <begin position="82"/>
        <end position="125"/>
    </location>
</feature>
<evidence type="ECO:0000313" key="3">
    <source>
        <dbReference type="Proteomes" id="UP001219037"/>
    </source>
</evidence>
<organism evidence="2 3">
    <name type="scientific">Citricoccus muralis</name>
    <dbReference type="NCBI Taxonomy" id="169134"/>
    <lineage>
        <taxon>Bacteria</taxon>
        <taxon>Bacillati</taxon>
        <taxon>Actinomycetota</taxon>
        <taxon>Actinomycetes</taxon>
        <taxon>Micrococcales</taxon>
        <taxon>Micrococcaceae</taxon>
        <taxon>Citricoccus</taxon>
    </lineage>
</organism>
<feature type="compositionally biased region" description="Low complexity" evidence="1">
    <location>
        <begin position="87"/>
        <end position="102"/>
    </location>
</feature>
<protein>
    <recommendedName>
        <fullName evidence="4">YtxH domain-containing protein</fullName>
    </recommendedName>
</protein>
<name>A0ABY8H7A2_9MICC</name>
<accession>A0ABY8H7A2</accession>
<reference evidence="2 3" key="1">
    <citation type="submission" date="2023-04" db="EMBL/GenBank/DDBJ databases">
        <title>Funneling lignin-derived compounds into biodiesel using alkali-halophilic Citricoccus sp. P2.</title>
        <authorList>
            <person name="Luo C.-B."/>
        </authorList>
    </citation>
    <scope>NUCLEOTIDE SEQUENCE [LARGE SCALE GENOMIC DNA]</scope>
    <source>
        <strain evidence="2 3">P2</strain>
    </source>
</reference>
<dbReference type="EMBL" id="CP121252">
    <property type="protein sequence ID" value="WFP17029.1"/>
    <property type="molecule type" value="Genomic_DNA"/>
</dbReference>
<proteinExistence type="predicted"/>
<evidence type="ECO:0008006" key="4">
    <source>
        <dbReference type="Google" id="ProtNLM"/>
    </source>
</evidence>
<gene>
    <name evidence="2" type="ORF">P8192_02580</name>
</gene>
<evidence type="ECO:0000256" key="1">
    <source>
        <dbReference type="SAM" id="MobiDB-lite"/>
    </source>
</evidence>
<keyword evidence="3" id="KW-1185">Reference proteome</keyword>